<gene>
    <name evidence="1" type="ORF">HPB49_022910</name>
</gene>
<protein>
    <submittedName>
        <fullName evidence="1">Uncharacterized protein</fullName>
    </submittedName>
</protein>
<organism evidence="1 2">
    <name type="scientific">Dermacentor silvarum</name>
    <name type="common">Tick</name>
    <dbReference type="NCBI Taxonomy" id="543639"/>
    <lineage>
        <taxon>Eukaryota</taxon>
        <taxon>Metazoa</taxon>
        <taxon>Ecdysozoa</taxon>
        <taxon>Arthropoda</taxon>
        <taxon>Chelicerata</taxon>
        <taxon>Arachnida</taxon>
        <taxon>Acari</taxon>
        <taxon>Parasitiformes</taxon>
        <taxon>Ixodida</taxon>
        <taxon>Ixodoidea</taxon>
        <taxon>Ixodidae</taxon>
        <taxon>Rhipicephalinae</taxon>
        <taxon>Dermacentor</taxon>
    </lineage>
</organism>
<name>A0ACB8DRN2_DERSI</name>
<dbReference type="EMBL" id="CM023479">
    <property type="protein sequence ID" value="KAH7975031.1"/>
    <property type="molecule type" value="Genomic_DNA"/>
</dbReference>
<keyword evidence="2" id="KW-1185">Reference proteome</keyword>
<accession>A0ACB8DRN2</accession>
<proteinExistence type="predicted"/>
<reference evidence="1" key="1">
    <citation type="submission" date="2020-05" db="EMBL/GenBank/DDBJ databases">
        <title>Large-scale comparative analyses of tick genomes elucidate their genetic diversity and vector capacities.</title>
        <authorList>
            <person name="Jia N."/>
            <person name="Wang J."/>
            <person name="Shi W."/>
            <person name="Du L."/>
            <person name="Sun Y."/>
            <person name="Zhan W."/>
            <person name="Jiang J."/>
            <person name="Wang Q."/>
            <person name="Zhang B."/>
            <person name="Ji P."/>
            <person name="Sakyi L.B."/>
            <person name="Cui X."/>
            <person name="Yuan T."/>
            <person name="Jiang B."/>
            <person name="Yang W."/>
            <person name="Lam T.T.-Y."/>
            <person name="Chang Q."/>
            <person name="Ding S."/>
            <person name="Wang X."/>
            <person name="Zhu J."/>
            <person name="Ruan X."/>
            <person name="Zhao L."/>
            <person name="Wei J."/>
            <person name="Que T."/>
            <person name="Du C."/>
            <person name="Cheng J."/>
            <person name="Dai P."/>
            <person name="Han X."/>
            <person name="Huang E."/>
            <person name="Gao Y."/>
            <person name="Liu J."/>
            <person name="Shao H."/>
            <person name="Ye R."/>
            <person name="Li L."/>
            <person name="Wei W."/>
            <person name="Wang X."/>
            <person name="Wang C."/>
            <person name="Yang T."/>
            <person name="Huo Q."/>
            <person name="Li W."/>
            <person name="Guo W."/>
            <person name="Chen H."/>
            <person name="Zhou L."/>
            <person name="Ni X."/>
            <person name="Tian J."/>
            <person name="Zhou Y."/>
            <person name="Sheng Y."/>
            <person name="Liu T."/>
            <person name="Pan Y."/>
            <person name="Xia L."/>
            <person name="Li J."/>
            <person name="Zhao F."/>
            <person name="Cao W."/>
        </authorList>
    </citation>
    <scope>NUCLEOTIDE SEQUENCE</scope>
    <source>
        <strain evidence="1">Dsil-2018</strain>
    </source>
</reference>
<sequence length="135" mass="15549">MATTLGKLLEFCPDTGNIDVYVERFELFAKATEIDARKKLEIFLTVLGVKAYVTLRSLLLPKMPTEATYEDAPKVLQQHYASKRFVVTERYHFYRRNQDSSETIALFLLELKRLAATCSFETFLQEALRDCLITG</sequence>
<dbReference type="Proteomes" id="UP000821865">
    <property type="component" value="Chromosome 10"/>
</dbReference>
<evidence type="ECO:0000313" key="1">
    <source>
        <dbReference type="EMBL" id="KAH7975031.1"/>
    </source>
</evidence>
<evidence type="ECO:0000313" key="2">
    <source>
        <dbReference type="Proteomes" id="UP000821865"/>
    </source>
</evidence>
<comment type="caution">
    <text evidence="1">The sequence shown here is derived from an EMBL/GenBank/DDBJ whole genome shotgun (WGS) entry which is preliminary data.</text>
</comment>